<accession>A0A1I2N332</accession>
<organism evidence="3 4">
    <name type="scientific">Pontibacter chinhatensis</name>
    <dbReference type="NCBI Taxonomy" id="1436961"/>
    <lineage>
        <taxon>Bacteria</taxon>
        <taxon>Pseudomonadati</taxon>
        <taxon>Bacteroidota</taxon>
        <taxon>Cytophagia</taxon>
        <taxon>Cytophagales</taxon>
        <taxon>Hymenobacteraceae</taxon>
        <taxon>Pontibacter</taxon>
    </lineage>
</organism>
<feature type="transmembrane region" description="Helical" evidence="1">
    <location>
        <begin position="71"/>
        <end position="89"/>
    </location>
</feature>
<dbReference type="SUPFAM" id="SSF48317">
    <property type="entry name" value="Acid phosphatase/Vanadium-dependent haloperoxidase"/>
    <property type="match status" value="1"/>
</dbReference>
<dbReference type="PANTHER" id="PTHR14969">
    <property type="entry name" value="SPHINGOSINE-1-PHOSPHATE PHOSPHOHYDROLASE"/>
    <property type="match status" value="1"/>
</dbReference>
<sequence length="295" mass="31346">MKPPHVRHKVCHSVSLLILYFFFTSVKLQAQVLPPQPDTTAAYFSNAGMGLPVAAAIATRRRTVLSPVAKGAAVLVAGAGIWVATFAWGDEPLQQYTQSHRTPTSDALSSVVQPLGKQGYMAPLAGAAFAGGVLLKDEKLQKAGLLSLGSILISAGVTGTLKNQFHRYRPSDTGENHYFDGPVHASAHTSLPSAHTATAFAVATSVAAVYGPEHRCVPPLAYGVATLVGLSRIHDNAHWTTDVMAGAVVGYLSAKGANYLYDMARLQRRIHKQRRLLIMPQPGIQSGSVSATLVF</sequence>
<keyword evidence="4" id="KW-1185">Reference proteome</keyword>
<dbReference type="STRING" id="1436961.SAMN05421739_101578"/>
<dbReference type="SMART" id="SM00014">
    <property type="entry name" value="acidPPc"/>
    <property type="match status" value="1"/>
</dbReference>
<feature type="domain" description="Phosphatidic acid phosphatase type 2/haloperoxidase" evidence="2">
    <location>
        <begin position="145"/>
        <end position="258"/>
    </location>
</feature>
<evidence type="ECO:0000313" key="4">
    <source>
        <dbReference type="Proteomes" id="UP000198724"/>
    </source>
</evidence>
<keyword evidence="1" id="KW-0472">Membrane</keyword>
<gene>
    <name evidence="3" type="ORF">SAMN05421739_101578</name>
</gene>
<dbReference type="EMBL" id="FOOT01000001">
    <property type="protein sequence ID" value="SFF98053.1"/>
    <property type="molecule type" value="Genomic_DNA"/>
</dbReference>
<dbReference type="InterPro" id="IPR000326">
    <property type="entry name" value="PAP2/HPO"/>
</dbReference>
<protein>
    <submittedName>
        <fullName evidence="3">PAP2 superfamily protein</fullName>
    </submittedName>
</protein>
<name>A0A1I2N332_9BACT</name>
<evidence type="ECO:0000256" key="1">
    <source>
        <dbReference type="SAM" id="Phobius"/>
    </source>
</evidence>
<keyword evidence="1" id="KW-1133">Transmembrane helix</keyword>
<keyword evidence="1" id="KW-0812">Transmembrane</keyword>
<feature type="transmembrane region" description="Helical" evidence="1">
    <location>
        <begin position="40"/>
        <end position="59"/>
    </location>
</feature>
<dbReference type="Proteomes" id="UP000198724">
    <property type="component" value="Unassembled WGS sequence"/>
</dbReference>
<evidence type="ECO:0000313" key="3">
    <source>
        <dbReference type="EMBL" id="SFF98053.1"/>
    </source>
</evidence>
<dbReference type="OrthoDB" id="9773582at2"/>
<dbReference type="AlphaFoldDB" id="A0A1I2N332"/>
<dbReference type="CDD" id="cd03394">
    <property type="entry name" value="PAP2_like_5"/>
    <property type="match status" value="1"/>
</dbReference>
<proteinExistence type="predicted"/>
<reference evidence="4" key="1">
    <citation type="submission" date="2016-10" db="EMBL/GenBank/DDBJ databases">
        <authorList>
            <person name="Varghese N."/>
            <person name="Submissions S."/>
        </authorList>
    </citation>
    <scope>NUCLEOTIDE SEQUENCE [LARGE SCALE GENOMIC DNA]</scope>
    <source>
        <strain evidence="4">LP51</strain>
    </source>
</reference>
<dbReference type="Gene3D" id="1.20.144.10">
    <property type="entry name" value="Phosphatidic acid phosphatase type 2/haloperoxidase"/>
    <property type="match status" value="1"/>
</dbReference>
<dbReference type="PANTHER" id="PTHR14969:SF13">
    <property type="entry name" value="AT30094P"/>
    <property type="match status" value="1"/>
</dbReference>
<dbReference type="InterPro" id="IPR036938">
    <property type="entry name" value="PAP2/HPO_sf"/>
</dbReference>
<evidence type="ECO:0000259" key="2">
    <source>
        <dbReference type="SMART" id="SM00014"/>
    </source>
</evidence>
<dbReference type="Pfam" id="PF01569">
    <property type="entry name" value="PAP2"/>
    <property type="match status" value="1"/>
</dbReference>